<keyword evidence="5" id="KW-0964">Secreted</keyword>
<keyword evidence="7" id="KW-0472">Membrane</keyword>
<evidence type="ECO:0000256" key="3">
    <source>
        <dbReference type="ARBA" id="ARBA00004613"/>
    </source>
</evidence>
<comment type="similarity">
    <text evidence="4">Belongs to the peptidase C1 family.</text>
</comment>
<sequence>MDMTINNSKFIDNTATDEGSSVAITNEGILRLNNCSFSNSQNISKSLVYSQDSTLYINNCVFANTTSKYAAAIFNNKRAYITNSTFINLSASLTGGALLFKNYDVVEIRNSTFINIHAQNDGGSIFADTNPAVVKDSSLSIYNSKFINSSANYGGAICGLNTEMRVENSTFLNNTANYGGGAIHVSSSDLSIYDTSFIQNNAIDDEMGSYGGAIYYDYYKVLFVKNSTFIKNHAATHGDAIYMYQPYDAGIYNSKFRDNGEAIYSVYDDYYSEKNNDYGNDSVHLKQTEYETIVVENGLKTKIINNTINYTDLPEKFDARDYGWVTPVKNQGEMGACWVFGTISALESALLKSTGITYNLSENNLQNTILRYSKYGTSTQSEGGHLYNAIRYFTGWLGGFLSEYDEYDEYGKLSPLINTNENIHIQDVIIVPEFTDLLYQNDIKEAIINSGAVAAVFEAHTDNFDYYDPSISTYYCPYILNNQYHVITIVGWDDNFPKENFSTTPEGNGAWICKNSWGTEWGKDGFFYISYYDKTLFRSESSIAFKIGNTENYTKNYQTEVGGTTVQEQFEYDKYYNRYTSLADDLIAGVGTYINEIGLDYTIDVLVNDVLKLTQNETSKFIGFTTIKLNEYIPIKTEDNFTVRINGNPVPTVTNSRLVYEANNSFLYSNGEWKDLYLDKTTAVLKVYTVEFPIKTNDLVKIYKNESQFEANVGVENATVNFKINGVSYNRTTNKNGTTKLNINLNPGNYTITTTFNNLSVDNSVCVVSPIESNDLVKYYKNASQYVVRILGPDGNYVGAGENVTFNVNGVLYTRQTNASGHAKLNINLEPGEYIITADYKGCMQSNNITVLSVLNASDITMKYLDGTQFKVSLVDGQGNIYPNQSIQFNINGVFYDRLTDSSGTAKLNIRLMPGEYIITSSYNGQNIANTIKITS</sequence>
<dbReference type="SMART" id="SM00645">
    <property type="entry name" value="Pept_C1"/>
    <property type="match status" value="1"/>
</dbReference>
<dbReference type="AlphaFoldDB" id="A0A8T3VFD5"/>
<reference evidence="10" key="1">
    <citation type="submission" date="2019-04" db="EMBL/GenBank/DDBJ databases">
        <title>Evolution of Biomass-Degrading Anaerobic Consortia Revealed by Metagenomics.</title>
        <authorList>
            <person name="Peng X."/>
        </authorList>
    </citation>
    <scope>NUCLEOTIDE SEQUENCE</scope>
    <source>
        <strain evidence="10">SIG12</strain>
    </source>
</reference>
<accession>A0A8T3VFD5</accession>
<dbReference type="InterPro" id="IPR000169">
    <property type="entry name" value="Pept_cys_AS"/>
</dbReference>
<dbReference type="Proteomes" id="UP000762703">
    <property type="component" value="Unassembled WGS sequence"/>
</dbReference>
<dbReference type="InterPro" id="IPR000668">
    <property type="entry name" value="Peptidase_C1A_C"/>
</dbReference>
<evidence type="ECO:0000256" key="1">
    <source>
        <dbReference type="ARBA" id="ARBA00004196"/>
    </source>
</evidence>
<comment type="caution">
    <text evidence="10">The sequence shown here is derived from an EMBL/GenBank/DDBJ whole genome shotgun (WGS) entry which is preliminary data.</text>
</comment>
<evidence type="ECO:0000313" key="11">
    <source>
        <dbReference type="Proteomes" id="UP000762703"/>
    </source>
</evidence>
<gene>
    <name evidence="10" type="ORF">E7Z73_05350</name>
</gene>
<dbReference type="RefSeq" id="WP_303736799.1">
    <property type="nucleotide sequence ID" value="NZ_SUTE01000040.1"/>
</dbReference>
<evidence type="ECO:0000256" key="4">
    <source>
        <dbReference type="ARBA" id="ARBA00008455"/>
    </source>
</evidence>
<comment type="subcellular location">
    <subcellularLocation>
        <location evidence="1">Cell envelope</location>
    </subcellularLocation>
    <subcellularLocation>
        <location evidence="2">Cell outer membrane</location>
    </subcellularLocation>
    <subcellularLocation>
        <location evidence="3">Secreted</location>
    </subcellularLocation>
</comment>
<organism evidence="10 11">
    <name type="scientific">Methanobrevibacter millerae</name>
    <dbReference type="NCBI Taxonomy" id="230361"/>
    <lineage>
        <taxon>Archaea</taxon>
        <taxon>Methanobacteriati</taxon>
        <taxon>Methanobacteriota</taxon>
        <taxon>Methanomada group</taxon>
        <taxon>Methanobacteria</taxon>
        <taxon>Methanobacteriales</taxon>
        <taxon>Methanobacteriaceae</taxon>
        <taxon>Methanobrevibacter</taxon>
    </lineage>
</organism>
<dbReference type="GO" id="GO:0006508">
    <property type="term" value="P:proteolysis"/>
    <property type="evidence" value="ECO:0007669"/>
    <property type="project" value="InterPro"/>
</dbReference>
<evidence type="ECO:0000259" key="9">
    <source>
        <dbReference type="SMART" id="SM00645"/>
    </source>
</evidence>
<dbReference type="GO" id="GO:0008234">
    <property type="term" value="F:cysteine-type peptidase activity"/>
    <property type="evidence" value="ECO:0007669"/>
    <property type="project" value="InterPro"/>
</dbReference>
<dbReference type="CDD" id="cd02619">
    <property type="entry name" value="Peptidase_C1"/>
    <property type="match status" value="1"/>
</dbReference>
<dbReference type="Pfam" id="PF02415">
    <property type="entry name" value="Chlam_PMP"/>
    <property type="match status" value="1"/>
</dbReference>
<dbReference type="GO" id="GO:0005576">
    <property type="term" value="C:extracellular region"/>
    <property type="evidence" value="ECO:0007669"/>
    <property type="project" value="UniProtKB-SubCell"/>
</dbReference>
<evidence type="ECO:0000256" key="6">
    <source>
        <dbReference type="ARBA" id="ARBA00022729"/>
    </source>
</evidence>
<feature type="domain" description="Peptidase C1A papain C-terminal" evidence="9">
    <location>
        <begin position="313"/>
        <end position="545"/>
    </location>
</feature>
<dbReference type="Gene3D" id="3.90.70.10">
    <property type="entry name" value="Cysteine proteinases"/>
    <property type="match status" value="1"/>
</dbReference>
<dbReference type="SUPFAM" id="SSF51126">
    <property type="entry name" value="Pectin lyase-like"/>
    <property type="match status" value="1"/>
</dbReference>
<evidence type="ECO:0000256" key="2">
    <source>
        <dbReference type="ARBA" id="ARBA00004442"/>
    </source>
</evidence>
<evidence type="ECO:0000256" key="7">
    <source>
        <dbReference type="ARBA" id="ARBA00023136"/>
    </source>
</evidence>
<dbReference type="SUPFAM" id="SSF54001">
    <property type="entry name" value="Cysteine proteinases"/>
    <property type="match status" value="1"/>
</dbReference>
<dbReference type="InterPro" id="IPR013128">
    <property type="entry name" value="Peptidase_C1A"/>
</dbReference>
<dbReference type="PROSITE" id="PS00139">
    <property type="entry name" value="THIOL_PROTEASE_CYS"/>
    <property type="match status" value="1"/>
</dbReference>
<dbReference type="InterPro" id="IPR013783">
    <property type="entry name" value="Ig-like_fold"/>
</dbReference>
<protein>
    <recommendedName>
        <fullName evidence="9">Peptidase C1A papain C-terminal domain-containing protein</fullName>
    </recommendedName>
</protein>
<dbReference type="InterPro" id="IPR011050">
    <property type="entry name" value="Pectin_lyase_fold/virulence"/>
</dbReference>
<evidence type="ECO:0000313" key="10">
    <source>
        <dbReference type="EMBL" id="MBE6505155.1"/>
    </source>
</evidence>
<dbReference type="EMBL" id="SUTE01000040">
    <property type="protein sequence ID" value="MBE6505155.1"/>
    <property type="molecule type" value="Genomic_DNA"/>
</dbReference>
<dbReference type="PANTHER" id="PTHR12411">
    <property type="entry name" value="CYSTEINE PROTEASE FAMILY C1-RELATED"/>
    <property type="match status" value="1"/>
</dbReference>
<evidence type="ECO:0000256" key="8">
    <source>
        <dbReference type="ARBA" id="ARBA00023237"/>
    </source>
</evidence>
<evidence type="ECO:0000256" key="5">
    <source>
        <dbReference type="ARBA" id="ARBA00022525"/>
    </source>
</evidence>
<proteinExistence type="inferred from homology"/>
<keyword evidence="6" id="KW-0732">Signal</keyword>
<keyword evidence="8" id="KW-0998">Cell outer membrane</keyword>
<name>A0A8T3VFD5_9EURY</name>
<dbReference type="InterPro" id="IPR038765">
    <property type="entry name" value="Papain-like_cys_pep_sf"/>
</dbReference>
<dbReference type="InterPro" id="IPR003368">
    <property type="entry name" value="POMP_repeat"/>
</dbReference>
<dbReference type="Gene3D" id="2.60.40.10">
    <property type="entry name" value="Immunoglobulins"/>
    <property type="match status" value="1"/>
</dbReference>
<dbReference type="Pfam" id="PF00112">
    <property type="entry name" value="Peptidase_C1"/>
    <property type="match status" value="1"/>
</dbReference>